<proteinExistence type="predicted"/>
<organism evidence="1 2">
    <name type="scientific">Actinotignum schaalii FB123-CNA-2</name>
    <dbReference type="NCBI Taxonomy" id="883067"/>
    <lineage>
        <taxon>Bacteria</taxon>
        <taxon>Bacillati</taxon>
        <taxon>Actinomycetota</taxon>
        <taxon>Actinomycetes</taxon>
        <taxon>Actinomycetales</taxon>
        <taxon>Actinomycetaceae</taxon>
        <taxon>Actinotignum</taxon>
    </lineage>
</organism>
<dbReference type="Proteomes" id="UP000014393">
    <property type="component" value="Unassembled WGS sequence"/>
</dbReference>
<reference evidence="1 2" key="1">
    <citation type="submission" date="2013-05" db="EMBL/GenBank/DDBJ databases">
        <title>The Genome Sequence of Actinobaculum schaalii FB123-CNA2.</title>
        <authorList>
            <consortium name="The Broad Institute Genomics Platform"/>
            <person name="Earl A."/>
            <person name="Ward D."/>
            <person name="Feldgarden M."/>
            <person name="Gevers D."/>
            <person name="Saerens B."/>
            <person name="Vaneechoutte M."/>
            <person name="Walker B."/>
            <person name="Young S."/>
            <person name="Zeng Q."/>
            <person name="Gargeya S."/>
            <person name="Fitzgerald M."/>
            <person name="Haas B."/>
            <person name="Abouelleil A."/>
            <person name="Allen A.W."/>
            <person name="Alvarado L."/>
            <person name="Arachchi H.M."/>
            <person name="Berlin A.M."/>
            <person name="Chapman S.B."/>
            <person name="Gainer-Dewar J."/>
            <person name="Goldberg J."/>
            <person name="Griggs A."/>
            <person name="Gujja S."/>
            <person name="Hansen M."/>
            <person name="Howarth C."/>
            <person name="Imamovic A."/>
            <person name="Ireland A."/>
            <person name="Larimer J."/>
            <person name="McCowan C."/>
            <person name="Murphy C."/>
            <person name="Pearson M."/>
            <person name="Poon T.W."/>
            <person name="Priest M."/>
            <person name="Roberts A."/>
            <person name="Saif S."/>
            <person name="Shea T."/>
            <person name="Sisk P."/>
            <person name="Sykes S."/>
            <person name="Wortman J."/>
            <person name="Nusbaum C."/>
            <person name="Birren B."/>
        </authorList>
    </citation>
    <scope>NUCLEOTIDE SEQUENCE [LARGE SCALE GENOMIC DNA]</scope>
    <source>
        <strain evidence="1 2">FB123-CNA-2</strain>
    </source>
</reference>
<dbReference type="EMBL" id="AGWM01000006">
    <property type="protein sequence ID" value="EPD27495.1"/>
    <property type="molecule type" value="Genomic_DNA"/>
</dbReference>
<gene>
    <name evidence="1" type="ORF">HMPREF9237_00582</name>
</gene>
<dbReference type="RefSeq" id="WP_016442217.1">
    <property type="nucleotide sequence ID" value="NZ_KE150262.1"/>
</dbReference>
<protein>
    <submittedName>
        <fullName evidence="1">Uncharacterized protein</fullName>
    </submittedName>
</protein>
<evidence type="ECO:0000313" key="1">
    <source>
        <dbReference type="EMBL" id="EPD27495.1"/>
    </source>
</evidence>
<name>S2VN82_9ACTO</name>
<sequence length="104" mass="12059">MKMTKKTLLRLLANPHDINFRNMIANDTVTLWHAAASNASLLEMRLDSDPWRMPGNHVIKHGSDQQLVDLYFTLNETYAQLERTIKHLDKIKDTHETTTGTEER</sequence>
<evidence type="ECO:0000313" key="2">
    <source>
        <dbReference type="Proteomes" id="UP000014393"/>
    </source>
</evidence>
<keyword evidence="2" id="KW-1185">Reference proteome</keyword>
<accession>S2VN82</accession>
<comment type="caution">
    <text evidence="1">The sequence shown here is derived from an EMBL/GenBank/DDBJ whole genome shotgun (WGS) entry which is preliminary data.</text>
</comment>
<dbReference type="AlphaFoldDB" id="S2VN82"/>
<dbReference type="HOGENOM" id="CLU_2244194_0_0_11"/>
<dbReference type="PATRIC" id="fig|883067.3.peg.581"/>